<organism evidence="2 3">
    <name type="scientific">Chondromyces crocatus</name>
    <dbReference type="NCBI Taxonomy" id="52"/>
    <lineage>
        <taxon>Bacteria</taxon>
        <taxon>Pseudomonadati</taxon>
        <taxon>Myxococcota</taxon>
        <taxon>Polyangia</taxon>
        <taxon>Polyangiales</taxon>
        <taxon>Polyangiaceae</taxon>
        <taxon>Chondromyces</taxon>
    </lineage>
</organism>
<sequence>MSQTRSRPSAGVRYVVVLESGEEVVYRGFAFLPDADLPLEVRFAASGAATAKVDATALPSQGEGAPDVPELEREAAALLRAAVKASSTAGRPPPRRVVRWRA</sequence>
<keyword evidence="3" id="KW-1185">Reference proteome</keyword>
<feature type="compositionally biased region" description="Basic residues" evidence="1">
    <location>
        <begin position="93"/>
        <end position="102"/>
    </location>
</feature>
<feature type="region of interest" description="Disordered" evidence="1">
    <location>
        <begin position="83"/>
        <end position="102"/>
    </location>
</feature>
<reference evidence="2 3" key="1">
    <citation type="submission" date="2015-07" db="EMBL/GenBank/DDBJ databases">
        <title>Genome analysis of myxobacterium Chondromyces crocatus Cm c5 reveals a high potential for natural compound synthesis and the genetic basis for the loss of fruiting body formation.</title>
        <authorList>
            <person name="Zaburannyi N."/>
            <person name="Bunk B."/>
            <person name="Maier J."/>
            <person name="Overmann J."/>
            <person name="Mueller R."/>
        </authorList>
    </citation>
    <scope>NUCLEOTIDE SEQUENCE [LARGE SCALE GENOMIC DNA]</scope>
    <source>
        <strain evidence="2 3">Cm c5</strain>
    </source>
</reference>
<evidence type="ECO:0000313" key="2">
    <source>
        <dbReference type="EMBL" id="AKT40435.1"/>
    </source>
</evidence>
<name>A0A0K1EHV0_CHOCO</name>
<dbReference type="STRING" id="52.CMC5_045880"/>
<protein>
    <submittedName>
        <fullName evidence="2">Uncharacterized protein</fullName>
    </submittedName>
</protein>
<dbReference type="KEGG" id="ccro:CMC5_045880"/>
<evidence type="ECO:0000313" key="3">
    <source>
        <dbReference type="Proteomes" id="UP000067626"/>
    </source>
</evidence>
<evidence type="ECO:0000256" key="1">
    <source>
        <dbReference type="SAM" id="MobiDB-lite"/>
    </source>
</evidence>
<dbReference type="EMBL" id="CP012159">
    <property type="protein sequence ID" value="AKT40435.1"/>
    <property type="molecule type" value="Genomic_DNA"/>
</dbReference>
<accession>A0A0K1EHV0</accession>
<gene>
    <name evidence="2" type="ORF">CMC5_045880</name>
</gene>
<dbReference type="Proteomes" id="UP000067626">
    <property type="component" value="Chromosome"/>
</dbReference>
<dbReference type="AlphaFoldDB" id="A0A0K1EHV0"/>
<dbReference type="RefSeq" id="WP_156338806.1">
    <property type="nucleotide sequence ID" value="NZ_CP012159.1"/>
</dbReference>
<dbReference type="OrthoDB" id="5518784at2"/>
<proteinExistence type="predicted"/>